<evidence type="ECO:0008006" key="4">
    <source>
        <dbReference type="Google" id="ProtNLM"/>
    </source>
</evidence>
<evidence type="ECO:0000256" key="1">
    <source>
        <dbReference type="SAM" id="MobiDB-lite"/>
    </source>
</evidence>
<proteinExistence type="predicted"/>
<feature type="region of interest" description="Disordered" evidence="1">
    <location>
        <begin position="106"/>
        <end position="133"/>
    </location>
</feature>
<dbReference type="EMBL" id="CAKLCB010000256">
    <property type="protein sequence ID" value="CAH0518126.1"/>
    <property type="molecule type" value="Genomic_DNA"/>
</dbReference>
<organism evidence="2 3">
    <name type="scientific">Peronospora belbahrii</name>
    <dbReference type="NCBI Taxonomy" id="622444"/>
    <lineage>
        <taxon>Eukaryota</taxon>
        <taxon>Sar</taxon>
        <taxon>Stramenopiles</taxon>
        <taxon>Oomycota</taxon>
        <taxon>Peronosporomycetes</taxon>
        <taxon>Peronosporales</taxon>
        <taxon>Peronosporaceae</taxon>
        <taxon>Peronospora</taxon>
    </lineage>
</organism>
<reference evidence="2 3" key="1">
    <citation type="submission" date="2021-11" db="EMBL/GenBank/DDBJ databases">
        <authorList>
            <person name="Islam A."/>
            <person name="Islam S."/>
            <person name="Flora M.S."/>
            <person name="Rahman M."/>
            <person name="Ziaur R.M."/>
            <person name="Epstein J.H."/>
            <person name="Hassan M."/>
            <person name="Klassen M."/>
            <person name="Woodard K."/>
            <person name="Webb A."/>
            <person name="Webby R.J."/>
            <person name="El Zowalaty M.E."/>
        </authorList>
    </citation>
    <scope>NUCLEOTIDE SEQUENCE [LARGE SCALE GENOMIC DNA]</scope>
    <source>
        <strain evidence="2">Pbs1</strain>
    </source>
</reference>
<keyword evidence="3" id="KW-1185">Reference proteome</keyword>
<gene>
    <name evidence="2" type="ORF">PBS001_LOCUS4711</name>
</gene>
<name>A0ABN8D1V7_9STRA</name>
<comment type="caution">
    <text evidence="2">The sequence shown here is derived from an EMBL/GenBank/DDBJ whole genome shotgun (WGS) entry which is preliminary data.</text>
</comment>
<evidence type="ECO:0000313" key="3">
    <source>
        <dbReference type="Proteomes" id="UP001158986"/>
    </source>
</evidence>
<dbReference type="CDD" id="cd14686">
    <property type="entry name" value="bZIP"/>
    <property type="match status" value="1"/>
</dbReference>
<feature type="region of interest" description="Disordered" evidence="1">
    <location>
        <begin position="38"/>
        <end position="59"/>
    </location>
</feature>
<protein>
    <recommendedName>
        <fullName evidence="4">BZIP domain-containing protein</fullName>
    </recommendedName>
</protein>
<feature type="compositionally biased region" description="Basic and acidic residues" evidence="1">
    <location>
        <begin position="110"/>
        <end position="133"/>
    </location>
</feature>
<feature type="compositionally biased region" description="Polar residues" evidence="1">
    <location>
        <begin position="39"/>
        <end position="51"/>
    </location>
</feature>
<sequence>MNHCSPTSNDGLILSIASVSHHSTDVIGVTTPFRPTPSLYHSSRQTASPLASHQDEFRSKGEASTALLSLTGLKASRPTQLQINGKTHRTMRSVENDIDKFTERHKRKRAEISQSRRREQCRANQARYRDKQRNAQMTLEKSVEQLHQELDVLKCKYRDLSSHGRSNQSPWSIAAEFFQLVETSFRSPWIMSSTHEMEKYTETRQLVTILERAFAKDVALGELRRADALMEQLRLYSHYFGEPDLQLQRIESMAPHVTAAHGILSVTVTEITLQHVFSHVKKPASGDQTEVSPRQLYQRLLGQRLECSCLVIFLFNKASDHVVRLVATIDLIPALLRVLGNLRDVSKVFEHAQVSLESVIGRFDPVRDSHSNGKFTS</sequence>
<evidence type="ECO:0000313" key="2">
    <source>
        <dbReference type="EMBL" id="CAH0518126.1"/>
    </source>
</evidence>
<dbReference type="Proteomes" id="UP001158986">
    <property type="component" value="Unassembled WGS sequence"/>
</dbReference>
<accession>A0ABN8D1V7</accession>